<protein>
    <recommendedName>
        <fullName evidence="2">Importin subunit beta-1/Transportin-1-like TPR repeats domain-containing protein</fullName>
    </recommendedName>
</protein>
<dbReference type="InterPro" id="IPR011989">
    <property type="entry name" value="ARM-like"/>
</dbReference>
<evidence type="ECO:0000313" key="3">
    <source>
        <dbReference type="EMBL" id="CAD9775877.1"/>
    </source>
</evidence>
<evidence type="ECO:0000256" key="1">
    <source>
        <dbReference type="ARBA" id="ARBA00022737"/>
    </source>
</evidence>
<accession>A0A7S2U304</accession>
<dbReference type="SUPFAM" id="SSF48371">
    <property type="entry name" value="ARM repeat"/>
    <property type="match status" value="1"/>
</dbReference>
<gene>
    <name evidence="3" type="ORF">LSP00402_LOCUS19881</name>
</gene>
<dbReference type="AlphaFoldDB" id="A0A7S2U304"/>
<dbReference type="Gene3D" id="1.25.10.10">
    <property type="entry name" value="Leucine-rich Repeat Variant"/>
    <property type="match status" value="1"/>
</dbReference>
<dbReference type="InterPro" id="IPR058584">
    <property type="entry name" value="IMB1_TNPO1-like_TPR"/>
</dbReference>
<organism evidence="3">
    <name type="scientific">Lotharella oceanica</name>
    <dbReference type="NCBI Taxonomy" id="641309"/>
    <lineage>
        <taxon>Eukaryota</taxon>
        <taxon>Sar</taxon>
        <taxon>Rhizaria</taxon>
        <taxon>Cercozoa</taxon>
        <taxon>Chlorarachniophyceae</taxon>
        <taxon>Lotharella</taxon>
    </lineage>
</organism>
<keyword evidence="1" id="KW-0677">Repeat</keyword>
<sequence>MEVQSYLIGVIEASVAVLGGEGVAAYGKDIINIILTILHSPNTAAHEDCLRTAGLMAKEIGPDFSGYMPHIWPYLGGYLKDRDRGSTYITAVLATSDVARAIEGRIMSYCDDIVGCLLAALSSPTLESRAKPPTLSCLGDIALGIGSRFTRYADPTMTLLQQATLFDMPLDDSIPAQTMLRNDLWEGILVAYSGVIMGLREAPPVQFANLVKIHMATMLGFIRKISETFVMVDGSPRYGFESVLRASCGLLVNQSRKNQENQENQENKKSTNK</sequence>
<dbReference type="InterPro" id="IPR016024">
    <property type="entry name" value="ARM-type_fold"/>
</dbReference>
<evidence type="ECO:0000259" key="2">
    <source>
        <dbReference type="Pfam" id="PF25574"/>
    </source>
</evidence>
<feature type="domain" description="Importin subunit beta-1/Transportin-1-like TPR repeats" evidence="2">
    <location>
        <begin position="2"/>
        <end position="253"/>
    </location>
</feature>
<name>A0A7S2U304_9EUKA</name>
<dbReference type="Pfam" id="PF25574">
    <property type="entry name" value="TPR_IMB1"/>
    <property type="match status" value="1"/>
</dbReference>
<proteinExistence type="predicted"/>
<reference evidence="3" key="1">
    <citation type="submission" date="2021-01" db="EMBL/GenBank/DDBJ databases">
        <authorList>
            <person name="Corre E."/>
            <person name="Pelletier E."/>
            <person name="Niang G."/>
            <person name="Scheremetjew M."/>
            <person name="Finn R."/>
            <person name="Kale V."/>
            <person name="Holt S."/>
            <person name="Cochrane G."/>
            <person name="Meng A."/>
            <person name="Brown T."/>
            <person name="Cohen L."/>
        </authorList>
    </citation>
    <scope>NUCLEOTIDE SEQUENCE</scope>
    <source>
        <strain evidence="3">CCMP622</strain>
    </source>
</reference>
<dbReference type="EMBL" id="HBHP01032265">
    <property type="protein sequence ID" value="CAD9775877.1"/>
    <property type="molecule type" value="Transcribed_RNA"/>
</dbReference>